<comment type="caution">
    <text evidence="1">The sequence shown here is derived from an EMBL/GenBank/DDBJ whole genome shotgun (WGS) entry which is preliminary data.</text>
</comment>
<dbReference type="Proteomes" id="UP000244077">
    <property type="component" value="Unassembled WGS sequence"/>
</dbReference>
<name>A0A2T5HUN9_9RHOB</name>
<evidence type="ECO:0000313" key="2">
    <source>
        <dbReference type="Proteomes" id="UP000244077"/>
    </source>
</evidence>
<dbReference type="GO" id="GO:0004392">
    <property type="term" value="F:heme oxygenase (decyclizing) activity"/>
    <property type="evidence" value="ECO:0007669"/>
    <property type="project" value="InterPro"/>
</dbReference>
<evidence type="ECO:0000313" key="1">
    <source>
        <dbReference type="EMBL" id="PTQ75310.1"/>
    </source>
</evidence>
<dbReference type="GO" id="GO:0006788">
    <property type="term" value="P:heme oxidation"/>
    <property type="evidence" value="ECO:0007669"/>
    <property type="project" value="InterPro"/>
</dbReference>
<dbReference type="InterPro" id="IPR016053">
    <property type="entry name" value="Haem_Oase-like"/>
</dbReference>
<dbReference type="RefSeq" id="WP_107815285.1">
    <property type="nucleotide sequence ID" value="NZ_QAOH01000002.1"/>
</dbReference>
<accession>A0A2T5HUN9</accession>
<dbReference type="InterPro" id="IPR016084">
    <property type="entry name" value="Haem_Oase-like_multi-hlx"/>
</dbReference>
<sequence>MNTQTTIPALLSDRLRAATHPTHEQLDQSIMAAKPFESVENYGRFLAVQHGIHRDVAPLYEQSDLAGLFPGLTGRCRLEAVGQDLADLGLKAPDYDEAPATASPEGLGVPEALGWLYVVEGSNLGAAFLLKYAKKMGLSEAHGARHLAEPPEGRAPYWKAFKETLNGVVLNEAEEVRAIAAAETAFARVQTLVRRHLG</sequence>
<dbReference type="OrthoDB" id="9149607at2"/>
<proteinExistence type="predicted"/>
<protein>
    <submittedName>
        <fullName evidence="1">Heme oxygenase</fullName>
    </submittedName>
</protein>
<dbReference type="Gene3D" id="1.20.910.10">
    <property type="entry name" value="Heme oxygenase-like"/>
    <property type="match status" value="1"/>
</dbReference>
<dbReference type="AlphaFoldDB" id="A0A2T5HUN9"/>
<dbReference type="EMBL" id="QAOH01000002">
    <property type="protein sequence ID" value="PTQ75310.1"/>
    <property type="molecule type" value="Genomic_DNA"/>
</dbReference>
<gene>
    <name evidence="1" type="ORF">C8N42_102230</name>
</gene>
<dbReference type="SUPFAM" id="SSF48613">
    <property type="entry name" value="Heme oxygenase-like"/>
    <property type="match status" value="1"/>
</dbReference>
<dbReference type="CDD" id="cd19166">
    <property type="entry name" value="HemeO-bac"/>
    <property type="match status" value="1"/>
</dbReference>
<keyword evidence="2" id="KW-1185">Reference proteome</keyword>
<dbReference type="Pfam" id="PF01126">
    <property type="entry name" value="Heme_oxygenase"/>
    <property type="match status" value="1"/>
</dbReference>
<reference evidence="1 2" key="1">
    <citation type="submission" date="2018-04" db="EMBL/GenBank/DDBJ databases">
        <title>Genomic Encyclopedia of Archaeal and Bacterial Type Strains, Phase II (KMG-II): from individual species to whole genera.</title>
        <authorList>
            <person name="Goeker M."/>
        </authorList>
    </citation>
    <scope>NUCLEOTIDE SEQUENCE [LARGE SCALE GENOMIC DNA]</scope>
    <source>
        <strain evidence="1 2">DSM 100434</strain>
    </source>
</reference>
<organism evidence="1 2">
    <name type="scientific">Celeribacter persicus</name>
    <dbReference type="NCBI Taxonomy" id="1651082"/>
    <lineage>
        <taxon>Bacteria</taxon>
        <taxon>Pseudomonadati</taxon>
        <taxon>Pseudomonadota</taxon>
        <taxon>Alphaproteobacteria</taxon>
        <taxon>Rhodobacterales</taxon>
        <taxon>Roseobacteraceae</taxon>
        <taxon>Celeribacter</taxon>
    </lineage>
</organism>